<evidence type="ECO:0000259" key="6">
    <source>
        <dbReference type="PROSITE" id="PS51736"/>
    </source>
</evidence>
<name>A0A559K9J4_9BACL</name>
<accession>A0A559K9J4</accession>
<evidence type="ECO:0000256" key="3">
    <source>
        <dbReference type="ARBA" id="ARBA00023125"/>
    </source>
</evidence>
<dbReference type="InterPro" id="IPR006120">
    <property type="entry name" value="Resolvase_HTH_dom"/>
</dbReference>
<feature type="active site" description="O-(5'-phospho-DNA)-serine intermediate" evidence="5">
    <location>
        <position position="9"/>
    </location>
</feature>
<dbReference type="EMBL" id="VNJI01000020">
    <property type="protein sequence ID" value="TVY08807.1"/>
    <property type="molecule type" value="Genomic_DNA"/>
</dbReference>
<dbReference type="OrthoDB" id="9797501at2"/>
<keyword evidence="8" id="KW-1185">Reference proteome</keyword>
<dbReference type="CDD" id="cd03768">
    <property type="entry name" value="SR_ResInv"/>
    <property type="match status" value="1"/>
</dbReference>
<dbReference type="Pfam" id="PF00239">
    <property type="entry name" value="Resolvase"/>
    <property type="match status" value="1"/>
</dbReference>
<dbReference type="Gene3D" id="1.10.10.60">
    <property type="entry name" value="Homeodomain-like"/>
    <property type="match status" value="1"/>
</dbReference>
<dbReference type="InterPro" id="IPR036162">
    <property type="entry name" value="Resolvase-like_N_sf"/>
</dbReference>
<dbReference type="PROSITE" id="PS00398">
    <property type="entry name" value="RECOMBINASES_2"/>
    <property type="match status" value="1"/>
</dbReference>
<dbReference type="Gene3D" id="3.40.50.1390">
    <property type="entry name" value="Resolvase, N-terminal catalytic domain"/>
    <property type="match status" value="1"/>
</dbReference>
<dbReference type="SUPFAM" id="SSF53041">
    <property type="entry name" value="Resolvase-like"/>
    <property type="match status" value="1"/>
</dbReference>
<protein>
    <submittedName>
        <fullName evidence="7">Recombinase family protein</fullName>
    </submittedName>
</protein>
<evidence type="ECO:0000256" key="2">
    <source>
        <dbReference type="ARBA" id="ARBA00022908"/>
    </source>
</evidence>
<reference evidence="7 8" key="1">
    <citation type="submission" date="2019-07" db="EMBL/GenBank/DDBJ databases">
        <authorList>
            <person name="Kim J."/>
        </authorList>
    </citation>
    <scope>NUCLEOTIDE SEQUENCE [LARGE SCALE GENOMIC DNA]</scope>
    <source>
        <strain evidence="7 8">JC52</strain>
    </source>
</reference>
<dbReference type="FunFam" id="3.40.50.1390:FF:000001">
    <property type="entry name" value="DNA recombinase"/>
    <property type="match status" value="1"/>
</dbReference>
<dbReference type="PROSITE" id="PS51736">
    <property type="entry name" value="RECOMBINASES_3"/>
    <property type="match status" value="1"/>
</dbReference>
<dbReference type="InterPro" id="IPR050639">
    <property type="entry name" value="SSR_resolvase"/>
</dbReference>
<keyword evidence="4" id="KW-0233">DNA recombination</keyword>
<dbReference type="PANTHER" id="PTHR30461:SF2">
    <property type="entry name" value="SERINE RECOMBINASE PINE-RELATED"/>
    <property type="match status" value="1"/>
</dbReference>
<dbReference type="PANTHER" id="PTHR30461">
    <property type="entry name" value="DNA-INVERTASE FROM LAMBDOID PROPHAGE"/>
    <property type="match status" value="1"/>
</dbReference>
<feature type="domain" description="Resolvase/invertase-type recombinase catalytic" evidence="6">
    <location>
        <begin position="1"/>
        <end position="134"/>
    </location>
</feature>
<evidence type="ECO:0000313" key="7">
    <source>
        <dbReference type="EMBL" id="TVY08807.1"/>
    </source>
</evidence>
<sequence length="199" mass="22209">MKIGYARCSAIHQSLDLQLDALEKEGCERIYTEKASGANDNRAELQKALDMLRPGDVFVVYKLDRLARSTKKLIEVYEQLTKLNVELVSLCDGMDTTTPTGRAMFKMLGVIAELEREMIIERTKAGLAAARARGRLGGRPKADPKKVNQAIKLYDGQEYTVAEITDMTGVPKATLYRALSEKKISLRNFGLRLNENPSL</sequence>
<dbReference type="InterPro" id="IPR006118">
    <property type="entry name" value="Recombinase_CS"/>
</dbReference>
<evidence type="ECO:0000256" key="1">
    <source>
        <dbReference type="ARBA" id="ARBA00009913"/>
    </source>
</evidence>
<proteinExistence type="inferred from homology"/>
<evidence type="ECO:0000256" key="4">
    <source>
        <dbReference type="ARBA" id="ARBA00023172"/>
    </source>
</evidence>
<dbReference type="GO" id="GO:0000150">
    <property type="term" value="F:DNA strand exchange activity"/>
    <property type="evidence" value="ECO:0007669"/>
    <property type="project" value="InterPro"/>
</dbReference>
<dbReference type="InterPro" id="IPR006119">
    <property type="entry name" value="Resolv_N"/>
</dbReference>
<comment type="caution">
    <text evidence="7">The sequence shown here is derived from an EMBL/GenBank/DDBJ whole genome shotgun (WGS) entry which is preliminary data.</text>
</comment>
<evidence type="ECO:0000313" key="8">
    <source>
        <dbReference type="Proteomes" id="UP000317036"/>
    </source>
</evidence>
<organism evidence="7 8">
    <name type="scientific">Paenibacillus cremeus</name>
    <dbReference type="NCBI Taxonomy" id="2163881"/>
    <lineage>
        <taxon>Bacteria</taxon>
        <taxon>Bacillati</taxon>
        <taxon>Bacillota</taxon>
        <taxon>Bacilli</taxon>
        <taxon>Bacillales</taxon>
        <taxon>Paenibacillaceae</taxon>
        <taxon>Paenibacillus</taxon>
    </lineage>
</organism>
<dbReference type="GO" id="GO:0015074">
    <property type="term" value="P:DNA integration"/>
    <property type="evidence" value="ECO:0007669"/>
    <property type="project" value="UniProtKB-KW"/>
</dbReference>
<keyword evidence="2" id="KW-0229">DNA integration</keyword>
<gene>
    <name evidence="7" type="ORF">FPZ49_17305</name>
</gene>
<dbReference type="Proteomes" id="UP000317036">
    <property type="component" value="Unassembled WGS sequence"/>
</dbReference>
<dbReference type="RefSeq" id="WP_144849123.1">
    <property type="nucleotide sequence ID" value="NZ_VNJI01000020.1"/>
</dbReference>
<dbReference type="Pfam" id="PF02796">
    <property type="entry name" value="HTH_7"/>
    <property type="match status" value="1"/>
</dbReference>
<dbReference type="GO" id="GO:0003677">
    <property type="term" value="F:DNA binding"/>
    <property type="evidence" value="ECO:0007669"/>
    <property type="project" value="UniProtKB-KW"/>
</dbReference>
<keyword evidence="3" id="KW-0238">DNA-binding</keyword>
<comment type="similarity">
    <text evidence="1">Belongs to the site-specific recombinase resolvase family.</text>
</comment>
<dbReference type="AlphaFoldDB" id="A0A559K9J4"/>
<dbReference type="SMART" id="SM00857">
    <property type="entry name" value="Resolvase"/>
    <property type="match status" value="1"/>
</dbReference>
<evidence type="ECO:0000256" key="5">
    <source>
        <dbReference type="PIRSR" id="PIRSR606118-50"/>
    </source>
</evidence>